<sequence length="479" mass="53056">MKRKELHVVVGAGIAGCLAAITRSRAGYEVVVLEEQRARSEGTYPVCTRTSNIVSENHSGAEYPFDPQSARDCLDGRIENEQFFPELIYGGKTYSRIIASQSMMDDGHDIVGQCRANMDVIRSHYAQRCEEDPVNAVFGEPSVICREVPAVEGVNDVAAGFLTPQRGMNPVLVSTVLDWELRQCGVDFREGSSVGSVSRRADGRYEVVYTAADGTSETLVADQVSLCGATYAFGMAKRLNPEIEFPRLFMALREILYVDLPDGTDKNFTCLKLEDSYGGMLSPLNEHVAMIYHPPAAHVMNIVMDPVSCDPPAEYARYLAEGHPEMRERAERTVNRLREFYPELRRSKILGTYLKVAINTVSDSRMRRNIGVFGVHPGATMTVLPKWTMCAVNAKKELALALEHSRTSGNVTPDEVREILAGATRTCWETVPDWARKPESLTAQAKKHAVNMSVPEELALRFRDVTYPPGAQHVTFGSA</sequence>
<accession>A0ABV9B0W4</accession>
<comment type="caution">
    <text evidence="2">The sequence shown here is derived from an EMBL/GenBank/DDBJ whole genome shotgun (WGS) entry which is preliminary data.</text>
</comment>
<dbReference type="Gene3D" id="3.30.9.10">
    <property type="entry name" value="D-Amino Acid Oxidase, subunit A, domain 2"/>
    <property type="match status" value="1"/>
</dbReference>
<name>A0ABV9B0W4_9ACTN</name>
<evidence type="ECO:0000259" key="1">
    <source>
        <dbReference type="Pfam" id="PF01266"/>
    </source>
</evidence>
<dbReference type="SUPFAM" id="SSF51905">
    <property type="entry name" value="FAD/NAD(P)-binding domain"/>
    <property type="match status" value="1"/>
</dbReference>
<reference evidence="3" key="1">
    <citation type="journal article" date="2019" name="Int. J. Syst. Evol. Microbiol.">
        <title>The Global Catalogue of Microorganisms (GCM) 10K type strain sequencing project: providing services to taxonomists for standard genome sequencing and annotation.</title>
        <authorList>
            <consortium name="The Broad Institute Genomics Platform"/>
            <consortium name="The Broad Institute Genome Sequencing Center for Infectious Disease"/>
            <person name="Wu L."/>
            <person name="Ma J."/>
        </authorList>
    </citation>
    <scope>NUCLEOTIDE SEQUENCE [LARGE SCALE GENOMIC DNA]</scope>
    <source>
        <strain evidence="3">CGMCC 4.7177</strain>
    </source>
</reference>
<dbReference type="Proteomes" id="UP001595839">
    <property type="component" value="Unassembled WGS sequence"/>
</dbReference>
<proteinExistence type="predicted"/>
<evidence type="ECO:0000313" key="3">
    <source>
        <dbReference type="Proteomes" id="UP001595839"/>
    </source>
</evidence>
<gene>
    <name evidence="2" type="ORF">ACFPIH_38450</name>
</gene>
<evidence type="ECO:0000313" key="2">
    <source>
        <dbReference type="EMBL" id="MFC4505284.1"/>
    </source>
</evidence>
<dbReference type="Pfam" id="PF01266">
    <property type="entry name" value="DAO"/>
    <property type="match status" value="1"/>
</dbReference>
<keyword evidence="3" id="KW-1185">Reference proteome</keyword>
<dbReference type="InterPro" id="IPR006076">
    <property type="entry name" value="FAD-dep_OxRdtase"/>
</dbReference>
<dbReference type="InterPro" id="IPR036188">
    <property type="entry name" value="FAD/NAD-bd_sf"/>
</dbReference>
<dbReference type="Gene3D" id="3.50.50.60">
    <property type="entry name" value="FAD/NAD(P)-binding domain"/>
    <property type="match status" value="1"/>
</dbReference>
<dbReference type="PROSITE" id="PS51257">
    <property type="entry name" value="PROKAR_LIPOPROTEIN"/>
    <property type="match status" value="1"/>
</dbReference>
<dbReference type="RefSeq" id="WP_381182573.1">
    <property type="nucleotide sequence ID" value="NZ_JBHSFK010000033.1"/>
</dbReference>
<protein>
    <submittedName>
        <fullName evidence="2">FAD-dependent oxidoreductase</fullName>
    </submittedName>
</protein>
<feature type="domain" description="FAD dependent oxidoreductase" evidence="1">
    <location>
        <begin position="8"/>
        <end position="258"/>
    </location>
</feature>
<organism evidence="2 3">
    <name type="scientific">Streptomyces vulcanius</name>
    <dbReference type="NCBI Taxonomy" id="1441876"/>
    <lineage>
        <taxon>Bacteria</taxon>
        <taxon>Bacillati</taxon>
        <taxon>Actinomycetota</taxon>
        <taxon>Actinomycetes</taxon>
        <taxon>Kitasatosporales</taxon>
        <taxon>Streptomycetaceae</taxon>
        <taxon>Streptomyces</taxon>
    </lineage>
</organism>
<dbReference type="EMBL" id="JBHSFK010000033">
    <property type="protein sequence ID" value="MFC4505284.1"/>
    <property type="molecule type" value="Genomic_DNA"/>
</dbReference>